<evidence type="ECO:0000256" key="9">
    <source>
        <dbReference type="ARBA" id="ARBA00047423"/>
    </source>
</evidence>
<dbReference type="OrthoDB" id="2129491at2759"/>
<dbReference type="InterPro" id="IPR036291">
    <property type="entry name" value="NAD(P)-bd_dom_sf"/>
</dbReference>
<dbReference type="EC" id="1.1.1.179" evidence="4"/>
<dbReference type="Pfam" id="PF22725">
    <property type="entry name" value="GFO_IDH_MocA_C3"/>
    <property type="match status" value="1"/>
</dbReference>
<evidence type="ECO:0000256" key="1">
    <source>
        <dbReference type="ARBA" id="ARBA00010928"/>
    </source>
</evidence>
<dbReference type="SUPFAM" id="SSF55347">
    <property type="entry name" value="Glyceraldehyde-3-phosphate dehydrogenase-like, C-terminal domain"/>
    <property type="match status" value="1"/>
</dbReference>
<dbReference type="GO" id="GO:0047837">
    <property type="term" value="F:D-xylose 1-dehydrogenase (NADP+) activity"/>
    <property type="evidence" value="ECO:0007669"/>
    <property type="project" value="UniProtKB-EC"/>
</dbReference>
<dbReference type="Proteomes" id="UP000683360">
    <property type="component" value="Unassembled WGS sequence"/>
</dbReference>
<dbReference type="InterPro" id="IPR050984">
    <property type="entry name" value="Gfo/Idh/MocA_domain"/>
</dbReference>
<dbReference type="Gene3D" id="3.40.50.720">
    <property type="entry name" value="NAD(P)-binding Rossmann-like Domain"/>
    <property type="match status" value="1"/>
</dbReference>
<dbReference type="PANTHER" id="PTHR22604">
    <property type="entry name" value="OXIDOREDUCTASES"/>
    <property type="match status" value="1"/>
</dbReference>
<comment type="catalytic activity">
    <reaction evidence="9">
        <text>(1R,2R)-1,2-dihydrobenzene-1,2-diol + NADP(+) = catechol + NADPH + H(+)</text>
        <dbReference type="Rhea" id="RHEA:16729"/>
        <dbReference type="ChEBI" id="CHEBI:10702"/>
        <dbReference type="ChEBI" id="CHEBI:15378"/>
        <dbReference type="ChEBI" id="CHEBI:18135"/>
        <dbReference type="ChEBI" id="CHEBI:57783"/>
        <dbReference type="ChEBI" id="CHEBI:58349"/>
        <dbReference type="EC" id="1.3.1.20"/>
    </reaction>
</comment>
<gene>
    <name evidence="13" type="ORF">MEDL_24359</name>
</gene>
<evidence type="ECO:0000259" key="11">
    <source>
        <dbReference type="Pfam" id="PF01408"/>
    </source>
</evidence>
<proteinExistence type="inferred from homology"/>
<accession>A0A8S3RVX7</accession>
<evidence type="ECO:0000256" key="10">
    <source>
        <dbReference type="ARBA" id="ARBA00049233"/>
    </source>
</evidence>
<dbReference type="InterPro" id="IPR000683">
    <property type="entry name" value="Gfo/Idh/MocA-like_OxRdtase_N"/>
</dbReference>
<evidence type="ECO:0000256" key="8">
    <source>
        <dbReference type="ARBA" id="ARBA00043025"/>
    </source>
</evidence>
<organism evidence="13 14">
    <name type="scientific">Mytilus edulis</name>
    <name type="common">Blue mussel</name>
    <dbReference type="NCBI Taxonomy" id="6550"/>
    <lineage>
        <taxon>Eukaryota</taxon>
        <taxon>Metazoa</taxon>
        <taxon>Spiralia</taxon>
        <taxon>Lophotrochozoa</taxon>
        <taxon>Mollusca</taxon>
        <taxon>Bivalvia</taxon>
        <taxon>Autobranchia</taxon>
        <taxon>Pteriomorphia</taxon>
        <taxon>Mytilida</taxon>
        <taxon>Mytiloidea</taxon>
        <taxon>Mytilidae</taxon>
        <taxon>Mytilinae</taxon>
        <taxon>Mytilus</taxon>
    </lineage>
</organism>
<evidence type="ECO:0000256" key="2">
    <source>
        <dbReference type="ARBA" id="ARBA00023002"/>
    </source>
</evidence>
<dbReference type="SUPFAM" id="SSF51735">
    <property type="entry name" value="NAD(P)-binding Rossmann-fold domains"/>
    <property type="match status" value="1"/>
</dbReference>
<evidence type="ECO:0000256" key="4">
    <source>
        <dbReference type="ARBA" id="ARBA00038984"/>
    </source>
</evidence>
<dbReference type="GO" id="GO:0000166">
    <property type="term" value="F:nucleotide binding"/>
    <property type="evidence" value="ECO:0007669"/>
    <property type="project" value="InterPro"/>
</dbReference>
<name>A0A8S3RVX7_MYTED</name>
<evidence type="ECO:0000256" key="6">
    <source>
        <dbReference type="ARBA" id="ARBA00042926"/>
    </source>
</evidence>
<comment type="caution">
    <text evidence="13">The sequence shown here is derived from an EMBL/GenBank/DDBJ whole genome shotgun (WGS) entry which is preliminary data.</text>
</comment>
<keyword evidence="14" id="KW-1185">Reference proteome</keyword>
<evidence type="ECO:0000259" key="12">
    <source>
        <dbReference type="Pfam" id="PF22725"/>
    </source>
</evidence>
<protein>
    <recommendedName>
        <fullName evidence="5">Trans-1,2-dihydrobenzene-1,2-diol dehydrogenase</fullName>
        <ecNumber evidence="4">1.1.1.179</ecNumber>
        <ecNumber evidence="3">1.3.1.20</ecNumber>
    </recommendedName>
    <alternativeName>
        <fullName evidence="8">D-xylose 1-dehydrogenase</fullName>
    </alternativeName>
    <alternativeName>
        <fullName evidence="7">D-xylose-NADP dehydrogenase</fullName>
    </alternativeName>
    <alternativeName>
        <fullName evidence="6">Dimeric dihydrodiol dehydrogenase</fullName>
    </alternativeName>
</protein>
<comment type="catalytic activity">
    <reaction evidence="10">
        <text>D-xylose + NADP(+) = D-xylono-1,5-lactone + NADPH + H(+)</text>
        <dbReference type="Rhea" id="RHEA:22000"/>
        <dbReference type="ChEBI" id="CHEBI:15378"/>
        <dbReference type="ChEBI" id="CHEBI:15867"/>
        <dbReference type="ChEBI" id="CHEBI:53455"/>
        <dbReference type="ChEBI" id="CHEBI:57783"/>
        <dbReference type="ChEBI" id="CHEBI:58349"/>
        <dbReference type="EC" id="1.1.1.179"/>
    </reaction>
</comment>
<evidence type="ECO:0000256" key="7">
    <source>
        <dbReference type="ARBA" id="ARBA00042988"/>
    </source>
</evidence>
<sequence length="436" mass="49462">MSIYVEIVEDSKQFTDILAVASGYEIDEVAYTYVEIDEVGIQFYGRDWMKLRLMKLVYDLRIEIDEVVATIYVEIDEVYTIYVEIDEVGIQFTQRLDQSERMAEEKVLNWGICGAGKISNDFCSAMMTLSRYEREHKITAIAARSQEKAQKFADIFEAPKAYGSYTDVANDPEIEIVYIGVIHTEHVRLSMMMLEAGKHVVCEKPLAPTWQECKKVLDYAKEKKLLFLEAAWSRFFPVYDAIKEEVNSGKLGDISMVTTQFCVPIMSVERLNKKDLMGGVLLDIGIYCIQFACHVYGEMPEKIIATGSLNEEGVDEDGCVILLYSGNRKASLVYSGKTVFGNNTATILGSKGQIFVDDCFWCPKSVKLTETTLENKIPEGPSPYNFYNSGGLRYEADHAFKLIRSGQLDSPKYGYKDVEMIHKIIDEISKQIGLKY</sequence>
<evidence type="ECO:0000313" key="13">
    <source>
        <dbReference type="EMBL" id="CAG2210276.1"/>
    </source>
</evidence>
<evidence type="ECO:0000256" key="5">
    <source>
        <dbReference type="ARBA" id="ARBA00040603"/>
    </source>
</evidence>
<dbReference type="EMBL" id="CAJPWZ010001228">
    <property type="protein sequence ID" value="CAG2210276.1"/>
    <property type="molecule type" value="Genomic_DNA"/>
</dbReference>
<dbReference type="EC" id="1.3.1.20" evidence="3"/>
<comment type="similarity">
    <text evidence="1">Belongs to the Gfo/Idh/MocA family.</text>
</comment>
<feature type="domain" description="GFO/IDH/MocA-like oxidoreductase" evidence="12">
    <location>
        <begin position="240"/>
        <end position="354"/>
    </location>
</feature>
<evidence type="ECO:0000256" key="3">
    <source>
        <dbReference type="ARBA" id="ARBA00038853"/>
    </source>
</evidence>
<dbReference type="PANTHER" id="PTHR22604:SF105">
    <property type="entry name" value="TRANS-1,2-DIHYDROBENZENE-1,2-DIOL DEHYDROGENASE"/>
    <property type="match status" value="1"/>
</dbReference>
<dbReference type="GO" id="GO:0047115">
    <property type="term" value="F:trans-1,2-dihydrobenzene-1,2-diol dehydrogenase activity"/>
    <property type="evidence" value="ECO:0007669"/>
    <property type="project" value="UniProtKB-EC"/>
</dbReference>
<feature type="domain" description="Gfo/Idh/MocA-like oxidoreductase N-terminal" evidence="11">
    <location>
        <begin position="108"/>
        <end position="227"/>
    </location>
</feature>
<dbReference type="AlphaFoldDB" id="A0A8S3RVX7"/>
<keyword evidence="2 13" id="KW-0560">Oxidoreductase</keyword>
<dbReference type="Gene3D" id="3.30.360.10">
    <property type="entry name" value="Dihydrodipicolinate Reductase, domain 2"/>
    <property type="match status" value="1"/>
</dbReference>
<evidence type="ECO:0000313" key="14">
    <source>
        <dbReference type="Proteomes" id="UP000683360"/>
    </source>
</evidence>
<reference evidence="13" key="1">
    <citation type="submission" date="2021-03" db="EMBL/GenBank/DDBJ databases">
        <authorList>
            <person name="Bekaert M."/>
        </authorList>
    </citation>
    <scope>NUCLEOTIDE SEQUENCE</scope>
</reference>
<dbReference type="Pfam" id="PF01408">
    <property type="entry name" value="GFO_IDH_MocA"/>
    <property type="match status" value="1"/>
</dbReference>
<dbReference type="InterPro" id="IPR055170">
    <property type="entry name" value="GFO_IDH_MocA-like_dom"/>
</dbReference>